<sequence length="677" mass="72903">MSERVNVSTVKGYTHYDYGMGGPTRTINPGEPVTLTANCPTNPVWSTGDTGNSLIVAPTSPTTYTLSCPASSASGNCVVKMEYEVRMNSAVQHYHQVSNHPPLNQRQLLASTSGAGTFKVCADGSEASIFKLSGGNRNYSQANITLPSPASIYGSLTVLSRTADSLVMRYKHPEFVNSEAPYFAFTANVSIPGTSGMQFFIEVNRAPVLMVHGLWSDRTSFAMMEQELLKDELYTFDLVRRVDYSATNNKHFAENSNVIPRNITDLLSGLRGKNISAGSVDIVGHSMGGILSRLYLQSDNYRSDIHKLVTINTPHSGSQMANFLLDISNQRANEIACANVIKQFFTSNNSLCDEGAVDDLRVNSTAIDQDLNGSRLNDNMVPSHTIVTAEYATPEEVNDFLMLKDKTFSLGWILDAFGSYRTGLIFFPDIENDLIVSASSQKGGLTGACTTSIPNQIHMGAPGNQQVILAVKRLLRSDPQGGSFCMGFDPVALDYNPQSPTFPTQGKGASTSSTASISITSPEKGSYWEPGNQVPIAASGSGLSNIRTIVRYSYDSVYVAMKAGSTAQYVASAGAYVGKREVMVLGETPSGEVVSDTSFFYVATNLCQSKQTGAWENTTTWTCGRVPLSSDIVIIHSGHTVSLASQNAEAREIIYKGGAINFTGPNSKVLIQGKESP</sequence>
<name>A0A840U5L0_9BACT</name>
<dbReference type="SUPFAM" id="SSF53474">
    <property type="entry name" value="alpha/beta-Hydrolases"/>
    <property type="match status" value="1"/>
</dbReference>
<keyword evidence="3" id="KW-1185">Reference proteome</keyword>
<gene>
    <name evidence="2" type="ORF">HNQ92_005271</name>
</gene>
<dbReference type="RefSeq" id="WP_184178887.1">
    <property type="nucleotide sequence ID" value="NZ_JACHGF010000014.1"/>
</dbReference>
<dbReference type="PANTHER" id="PTHR37946:SF1">
    <property type="entry name" value="SLL1969 PROTEIN"/>
    <property type="match status" value="1"/>
</dbReference>
<dbReference type="GO" id="GO:0016788">
    <property type="term" value="F:hydrolase activity, acting on ester bonds"/>
    <property type="evidence" value="ECO:0007669"/>
    <property type="project" value="InterPro"/>
</dbReference>
<evidence type="ECO:0000313" key="3">
    <source>
        <dbReference type="Proteomes" id="UP000557307"/>
    </source>
</evidence>
<evidence type="ECO:0000259" key="1">
    <source>
        <dbReference type="Pfam" id="PF07819"/>
    </source>
</evidence>
<dbReference type="AlphaFoldDB" id="A0A840U5L0"/>
<comment type="caution">
    <text evidence="2">The sequence shown here is derived from an EMBL/GenBank/DDBJ whole genome shotgun (WGS) entry which is preliminary data.</text>
</comment>
<feature type="domain" description="GPI inositol-deacylase PGAP1-like alpha/beta" evidence="1">
    <location>
        <begin position="242"/>
        <end position="322"/>
    </location>
</feature>
<dbReference type="Pfam" id="PF07819">
    <property type="entry name" value="PGAP1"/>
    <property type="match status" value="1"/>
</dbReference>
<organism evidence="2 3">
    <name type="scientific">Rhabdobacter roseus</name>
    <dbReference type="NCBI Taxonomy" id="1655419"/>
    <lineage>
        <taxon>Bacteria</taxon>
        <taxon>Pseudomonadati</taxon>
        <taxon>Bacteroidota</taxon>
        <taxon>Cytophagia</taxon>
        <taxon>Cytophagales</taxon>
        <taxon>Cytophagaceae</taxon>
        <taxon>Rhabdobacter</taxon>
    </lineage>
</organism>
<dbReference type="EMBL" id="JACHGF010000014">
    <property type="protein sequence ID" value="MBB5287109.1"/>
    <property type="molecule type" value="Genomic_DNA"/>
</dbReference>
<reference evidence="2 3" key="1">
    <citation type="submission" date="2020-08" db="EMBL/GenBank/DDBJ databases">
        <title>Genomic Encyclopedia of Type Strains, Phase IV (KMG-IV): sequencing the most valuable type-strain genomes for metagenomic binning, comparative biology and taxonomic classification.</title>
        <authorList>
            <person name="Goeker M."/>
        </authorList>
    </citation>
    <scope>NUCLEOTIDE SEQUENCE [LARGE SCALE GENOMIC DNA]</scope>
    <source>
        <strain evidence="2 3">DSM 105074</strain>
    </source>
</reference>
<dbReference type="InterPro" id="IPR012908">
    <property type="entry name" value="PGAP1-ab_dom-like"/>
</dbReference>
<dbReference type="InterPro" id="IPR029058">
    <property type="entry name" value="AB_hydrolase_fold"/>
</dbReference>
<dbReference type="Gene3D" id="3.40.50.1820">
    <property type="entry name" value="alpha/beta hydrolase"/>
    <property type="match status" value="1"/>
</dbReference>
<proteinExistence type="predicted"/>
<protein>
    <submittedName>
        <fullName evidence="2">Pimeloyl-ACP methyl ester carboxylesterase</fullName>
    </submittedName>
</protein>
<dbReference type="PANTHER" id="PTHR37946">
    <property type="entry name" value="SLL1969 PROTEIN"/>
    <property type="match status" value="1"/>
</dbReference>
<evidence type="ECO:0000313" key="2">
    <source>
        <dbReference type="EMBL" id="MBB5287109.1"/>
    </source>
</evidence>
<accession>A0A840U5L0</accession>
<dbReference type="Proteomes" id="UP000557307">
    <property type="component" value="Unassembled WGS sequence"/>
</dbReference>